<feature type="transmembrane region" description="Helical" evidence="2">
    <location>
        <begin position="52"/>
        <end position="71"/>
    </location>
</feature>
<keyword evidence="2" id="KW-0812">Transmembrane</keyword>
<keyword evidence="1" id="KW-0175">Coiled coil</keyword>
<reference evidence="3" key="2">
    <citation type="submission" date="2021-04" db="EMBL/GenBank/DDBJ databases">
        <authorList>
            <person name="Gilroy R."/>
        </authorList>
    </citation>
    <scope>NUCLEOTIDE SEQUENCE</scope>
    <source>
        <strain evidence="3">CHK185-1770</strain>
    </source>
</reference>
<feature type="transmembrane region" description="Helical" evidence="2">
    <location>
        <begin position="120"/>
        <end position="141"/>
    </location>
</feature>
<accession>A0A9D2SDX4</accession>
<dbReference type="InterPro" id="IPR010540">
    <property type="entry name" value="CmpB_TMEM229"/>
</dbReference>
<gene>
    <name evidence="3" type="ORF">H9710_00840</name>
</gene>
<sequence>MTDLLLFGMWGMGVTMYLYLWNFFLFSFLGWCAEVVFAAIREKRFVNRGFLNGPFCPIYGLGVVLIDFLMAPFGRNFTALLVASMLLGSALEWLAGFLLEKLFHQKWWDYSDQPHNLNGYICLKFSVLWAFAGAFVVRYLVPFSERMFSWIPRPLDWVLLAVLGGLLVADFLVTAVGLVGLNRKLRNLEYVTSRLRMGSDKLGEDLSKGALLLHEKRGAVKQALEKDWQREAARLKVKYEENLRKNRLRRRLFKAFPDLRLLKYNEQLEELRQNVDVLRRRSWEALRKRNEDARAAYETRLAPGEEKPFAFGLCYSKLFWIFMTGNVVGFVLETLYALVVTHELQVRVGLVFGPFIPVYGLGAVAITLLLSRMYNQKDSLIFLASMVIGGAFEYVCSFVQQAVFGTVSWEYSDSPLNIGGRTNLMYSFFWGILGLVWVKDLYPALSRLIQKIPKKTGRILTVIFTILMAVDVLLSAGAVYRRSERVNGVPAANVVQEFFDQCFPDSYLDFVFPHMEYVGKPELPTPPPMEENLP</sequence>
<evidence type="ECO:0000313" key="4">
    <source>
        <dbReference type="Proteomes" id="UP000826793"/>
    </source>
</evidence>
<keyword evidence="2" id="KW-0472">Membrane</keyword>
<feature type="transmembrane region" description="Helical" evidence="2">
    <location>
        <begin position="77"/>
        <end position="99"/>
    </location>
</feature>
<feature type="transmembrane region" description="Helical" evidence="2">
    <location>
        <begin position="382"/>
        <end position="404"/>
    </location>
</feature>
<comment type="caution">
    <text evidence="3">The sequence shown here is derived from an EMBL/GenBank/DDBJ whole genome shotgun (WGS) entry which is preliminary data.</text>
</comment>
<feature type="transmembrane region" description="Helical" evidence="2">
    <location>
        <begin position="318"/>
        <end position="339"/>
    </location>
</feature>
<dbReference type="Pfam" id="PF06541">
    <property type="entry name" value="ABC_trans_CmpB"/>
    <property type="match status" value="2"/>
</dbReference>
<dbReference type="EMBL" id="DWXG01000006">
    <property type="protein sequence ID" value="HJB97110.1"/>
    <property type="molecule type" value="Genomic_DNA"/>
</dbReference>
<dbReference type="AlphaFoldDB" id="A0A9D2SDX4"/>
<reference evidence="3" key="1">
    <citation type="journal article" date="2021" name="PeerJ">
        <title>Extensive microbial diversity within the chicken gut microbiome revealed by metagenomics and culture.</title>
        <authorList>
            <person name="Gilroy R."/>
            <person name="Ravi A."/>
            <person name="Getino M."/>
            <person name="Pursley I."/>
            <person name="Horton D.L."/>
            <person name="Alikhan N.F."/>
            <person name="Baker D."/>
            <person name="Gharbi K."/>
            <person name="Hall N."/>
            <person name="Watson M."/>
            <person name="Adriaenssens E.M."/>
            <person name="Foster-Nyarko E."/>
            <person name="Jarju S."/>
            <person name="Secka A."/>
            <person name="Antonio M."/>
            <person name="Oren A."/>
            <person name="Chaudhuri R.R."/>
            <person name="La Ragione R."/>
            <person name="Hildebrand F."/>
            <person name="Pallen M.J."/>
        </authorList>
    </citation>
    <scope>NUCLEOTIDE SEQUENCE</scope>
    <source>
        <strain evidence="3">CHK185-1770</strain>
    </source>
</reference>
<protein>
    <submittedName>
        <fullName evidence="3">ABC transporter permease</fullName>
    </submittedName>
</protein>
<organism evidence="3 4">
    <name type="scientific">Candidatus Acutalibacter pullicola</name>
    <dbReference type="NCBI Taxonomy" id="2838417"/>
    <lineage>
        <taxon>Bacteria</taxon>
        <taxon>Bacillati</taxon>
        <taxon>Bacillota</taxon>
        <taxon>Clostridia</taxon>
        <taxon>Eubacteriales</taxon>
        <taxon>Acutalibacteraceae</taxon>
        <taxon>Acutalibacter</taxon>
    </lineage>
</organism>
<evidence type="ECO:0000256" key="1">
    <source>
        <dbReference type="SAM" id="Coils"/>
    </source>
</evidence>
<proteinExistence type="predicted"/>
<feature type="transmembrane region" description="Helical" evidence="2">
    <location>
        <begin position="157"/>
        <end position="181"/>
    </location>
</feature>
<evidence type="ECO:0000313" key="3">
    <source>
        <dbReference type="EMBL" id="HJB97110.1"/>
    </source>
</evidence>
<dbReference type="Proteomes" id="UP000826793">
    <property type="component" value="Unassembled WGS sequence"/>
</dbReference>
<feature type="transmembrane region" description="Helical" evidence="2">
    <location>
        <begin position="20"/>
        <end position="40"/>
    </location>
</feature>
<feature type="transmembrane region" description="Helical" evidence="2">
    <location>
        <begin position="351"/>
        <end position="370"/>
    </location>
</feature>
<feature type="transmembrane region" description="Helical" evidence="2">
    <location>
        <begin position="424"/>
        <end position="445"/>
    </location>
</feature>
<keyword evidence="2" id="KW-1133">Transmembrane helix</keyword>
<name>A0A9D2SDX4_9FIRM</name>
<feature type="coiled-coil region" evidence="1">
    <location>
        <begin position="261"/>
        <end position="288"/>
    </location>
</feature>
<evidence type="ECO:0000256" key="2">
    <source>
        <dbReference type="SAM" id="Phobius"/>
    </source>
</evidence>
<feature type="transmembrane region" description="Helical" evidence="2">
    <location>
        <begin position="457"/>
        <end position="480"/>
    </location>
</feature>